<keyword evidence="2" id="KW-1185">Reference proteome</keyword>
<sequence>MKAWQVSHCRGRSRISHHPNTIAYHDQVLLMDGWDVAEFDTVLDFYDQESSIFCSPCNEASLEQIQIPLLEITVSEYPFDPLRAIPYTIQYTTRSFAPFPPPVLT</sequence>
<gene>
    <name evidence="1" type="ORF">Hypma_006108</name>
</gene>
<dbReference type="OrthoDB" id="6500128at2759"/>
<dbReference type="Proteomes" id="UP000076154">
    <property type="component" value="Unassembled WGS sequence"/>
</dbReference>
<dbReference type="InParanoid" id="A0A369JTC8"/>
<comment type="caution">
    <text evidence="1">The sequence shown here is derived from an EMBL/GenBank/DDBJ whole genome shotgun (WGS) entry which is preliminary data.</text>
</comment>
<dbReference type="AlphaFoldDB" id="A0A369JTC8"/>
<evidence type="ECO:0000313" key="1">
    <source>
        <dbReference type="EMBL" id="RDB25591.1"/>
    </source>
</evidence>
<organism evidence="1 2">
    <name type="scientific">Hypsizygus marmoreus</name>
    <name type="common">White beech mushroom</name>
    <name type="synonym">Agaricus marmoreus</name>
    <dbReference type="NCBI Taxonomy" id="39966"/>
    <lineage>
        <taxon>Eukaryota</taxon>
        <taxon>Fungi</taxon>
        <taxon>Dikarya</taxon>
        <taxon>Basidiomycota</taxon>
        <taxon>Agaricomycotina</taxon>
        <taxon>Agaricomycetes</taxon>
        <taxon>Agaricomycetidae</taxon>
        <taxon>Agaricales</taxon>
        <taxon>Tricholomatineae</taxon>
        <taxon>Lyophyllaceae</taxon>
        <taxon>Hypsizygus</taxon>
    </lineage>
</organism>
<dbReference type="EMBL" id="LUEZ02000040">
    <property type="protein sequence ID" value="RDB25591.1"/>
    <property type="molecule type" value="Genomic_DNA"/>
</dbReference>
<evidence type="ECO:0000313" key="2">
    <source>
        <dbReference type="Proteomes" id="UP000076154"/>
    </source>
</evidence>
<dbReference type="STRING" id="39966.A0A369JTC8"/>
<protein>
    <submittedName>
        <fullName evidence="1">Uncharacterized protein</fullName>
    </submittedName>
</protein>
<proteinExistence type="predicted"/>
<reference evidence="1" key="1">
    <citation type="submission" date="2018-04" db="EMBL/GenBank/DDBJ databases">
        <title>Whole genome sequencing of Hypsizygus marmoreus.</title>
        <authorList>
            <person name="Choi I.-G."/>
            <person name="Min B."/>
            <person name="Kim J.-G."/>
            <person name="Kim S."/>
            <person name="Oh Y.-L."/>
            <person name="Kong W.-S."/>
            <person name="Park H."/>
            <person name="Jeong J."/>
            <person name="Song E.-S."/>
        </authorList>
    </citation>
    <scope>NUCLEOTIDE SEQUENCE [LARGE SCALE GENOMIC DNA]</scope>
    <source>
        <strain evidence="1">51987-8</strain>
    </source>
</reference>
<accession>A0A369JTC8</accession>
<name>A0A369JTC8_HYPMA</name>